<proteinExistence type="predicted"/>
<dbReference type="Proteomes" id="UP000196355">
    <property type="component" value="Unassembled WGS sequence"/>
</dbReference>
<evidence type="ECO:0000313" key="2">
    <source>
        <dbReference type="Proteomes" id="UP000196355"/>
    </source>
</evidence>
<dbReference type="EMBL" id="MVAG01000147">
    <property type="protein sequence ID" value="OVE54734.1"/>
    <property type="molecule type" value="Genomic_DNA"/>
</dbReference>
<sequence>MMKDKILTGLLMFLALWSCQKKEKENLKSLQDKDSLQTIIKQDSLPKEKQSEKELPKVFTDDFLKIENVQVNGNDIVLPQEQFQKLHPKHDSVKTEPWECGSPFEWLDKSWMEKTYGKDLVNFDGKITTFYTNNAEFISNNHKVIFSSAKSGNNRFEIKSHHIILTHETTVEDFQKLFPKLKIEDTDQKNIKSFRIPLGKEIEDSFIFYFKDGKLDDFNLWWLLC</sequence>
<accession>A0A202BTG1</accession>
<dbReference type="AlphaFoldDB" id="A0A202BTG1"/>
<name>A0A202BTG1_9FLAO</name>
<protein>
    <submittedName>
        <fullName evidence="1">Uncharacterized protein</fullName>
    </submittedName>
</protein>
<evidence type="ECO:0000313" key="1">
    <source>
        <dbReference type="EMBL" id="OVE54734.1"/>
    </source>
</evidence>
<organism evidence="1 2">
    <name type="scientific">Chryseobacterium mucoviscidosis</name>
    <dbReference type="NCBI Taxonomy" id="1945581"/>
    <lineage>
        <taxon>Bacteria</taxon>
        <taxon>Pseudomonadati</taxon>
        <taxon>Bacteroidota</taxon>
        <taxon>Flavobacteriia</taxon>
        <taxon>Flavobacteriales</taxon>
        <taxon>Weeksellaceae</taxon>
        <taxon>Chryseobacterium group</taxon>
        <taxon>Chryseobacterium</taxon>
    </lineage>
</organism>
<keyword evidence="2" id="KW-1185">Reference proteome</keyword>
<gene>
    <name evidence="1" type="ORF">B0E34_18095</name>
</gene>
<dbReference type="RefSeq" id="WP_087711790.1">
    <property type="nucleotide sequence ID" value="NZ_MVAG01000147.1"/>
</dbReference>
<reference evidence="2" key="1">
    <citation type="submission" date="2017-02" db="EMBL/GenBank/DDBJ databases">
        <authorList>
            <person name="Tetz G."/>
            <person name="Tetz V."/>
        </authorList>
    </citation>
    <scope>NUCLEOTIDE SEQUENCE [LARGE SCALE GENOMIC DNA]</scope>
    <source>
        <strain evidence="2">VT16-26</strain>
    </source>
</reference>
<comment type="caution">
    <text evidence="1">The sequence shown here is derived from an EMBL/GenBank/DDBJ whole genome shotgun (WGS) entry which is preliminary data.</text>
</comment>